<sequence length="118" mass="13004">MEVALELKARCLLHLRRFMEVADMVQDYIPSLKIVSADDSSSSTSSDNSSTQLSRERVKLLSSSGDSLSGDEPAFRCFSVSDLRKKVMAGLCKNVEGRAMEFGSLNFTRSELFAINDA</sequence>
<feature type="region of interest" description="Disordered" evidence="1">
    <location>
        <begin position="36"/>
        <end position="71"/>
    </location>
</feature>
<dbReference type="PANTHER" id="PTHR46816:SF1">
    <property type="entry name" value="TETRATRICOPEPTIDE REPEAT (TPR)-LIKE SUPERFAMILY PROTEIN"/>
    <property type="match status" value="1"/>
</dbReference>
<accession>A0A8X8X1R9</accession>
<protein>
    <submittedName>
        <fullName evidence="2">Uncharacterized protein</fullName>
    </submittedName>
</protein>
<gene>
    <name evidence="2" type="ORF">SASPL_132759</name>
</gene>
<keyword evidence="3" id="KW-1185">Reference proteome</keyword>
<evidence type="ECO:0000256" key="1">
    <source>
        <dbReference type="SAM" id="MobiDB-lite"/>
    </source>
</evidence>
<dbReference type="PANTHER" id="PTHR46816">
    <property type="entry name" value="OS01G0273500 PROTEIN"/>
    <property type="match status" value="1"/>
</dbReference>
<evidence type="ECO:0000313" key="3">
    <source>
        <dbReference type="Proteomes" id="UP000298416"/>
    </source>
</evidence>
<dbReference type="AlphaFoldDB" id="A0A8X8X1R9"/>
<organism evidence="2">
    <name type="scientific">Salvia splendens</name>
    <name type="common">Scarlet sage</name>
    <dbReference type="NCBI Taxonomy" id="180675"/>
    <lineage>
        <taxon>Eukaryota</taxon>
        <taxon>Viridiplantae</taxon>
        <taxon>Streptophyta</taxon>
        <taxon>Embryophyta</taxon>
        <taxon>Tracheophyta</taxon>
        <taxon>Spermatophyta</taxon>
        <taxon>Magnoliopsida</taxon>
        <taxon>eudicotyledons</taxon>
        <taxon>Gunneridae</taxon>
        <taxon>Pentapetalae</taxon>
        <taxon>asterids</taxon>
        <taxon>lamiids</taxon>
        <taxon>Lamiales</taxon>
        <taxon>Lamiaceae</taxon>
        <taxon>Nepetoideae</taxon>
        <taxon>Mentheae</taxon>
        <taxon>Salviinae</taxon>
        <taxon>Salvia</taxon>
        <taxon>Salvia subgen. Calosphace</taxon>
        <taxon>core Calosphace</taxon>
    </lineage>
</organism>
<feature type="compositionally biased region" description="Low complexity" evidence="1">
    <location>
        <begin position="60"/>
        <end position="71"/>
    </location>
</feature>
<reference evidence="2" key="2">
    <citation type="submission" date="2020-08" db="EMBL/GenBank/DDBJ databases">
        <title>Plant Genome Project.</title>
        <authorList>
            <person name="Zhang R.-G."/>
        </authorList>
    </citation>
    <scope>NUCLEOTIDE SEQUENCE</scope>
    <source>
        <strain evidence="2">Huo1</strain>
        <tissue evidence="2">Leaf</tissue>
    </source>
</reference>
<feature type="compositionally biased region" description="Low complexity" evidence="1">
    <location>
        <begin position="37"/>
        <end position="50"/>
    </location>
</feature>
<comment type="caution">
    <text evidence="2">The sequence shown here is derived from an EMBL/GenBank/DDBJ whole genome shotgun (WGS) entry which is preliminary data.</text>
</comment>
<evidence type="ECO:0000313" key="2">
    <source>
        <dbReference type="EMBL" id="KAG6405173.1"/>
    </source>
</evidence>
<dbReference type="EMBL" id="PNBA02000012">
    <property type="protein sequence ID" value="KAG6405173.1"/>
    <property type="molecule type" value="Genomic_DNA"/>
</dbReference>
<name>A0A8X8X1R9_SALSN</name>
<dbReference type="Proteomes" id="UP000298416">
    <property type="component" value="Unassembled WGS sequence"/>
</dbReference>
<reference evidence="2" key="1">
    <citation type="submission" date="2018-01" db="EMBL/GenBank/DDBJ databases">
        <authorList>
            <person name="Mao J.F."/>
        </authorList>
    </citation>
    <scope>NUCLEOTIDE SEQUENCE</scope>
    <source>
        <strain evidence="2">Huo1</strain>
        <tissue evidence="2">Leaf</tissue>
    </source>
</reference>
<proteinExistence type="predicted"/>